<dbReference type="GO" id="GO:0000278">
    <property type="term" value="P:mitotic cell cycle"/>
    <property type="evidence" value="ECO:0007669"/>
    <property type="project" value="TreeGrafter"/>
</dbReference>
<dbReference type="OrthoDB" id="2148418at2759"/>
<accession>A0A067BRP5</accession>
<dbReference type="InterPro" id="IPR000048">
    <property type="entry name" value="IQ_motif_EF-hand-BS"/>
</dbReference>
<dbReference type="PANTHER" id="PTHR22706">
    <property type="entry name" value="ASSEMBLY FACTOR FOR SPINDLE MICROTUBULES"/>
    <property type="match status" value="1"/>
</dbReference>
<feature type="compositionally biased region" description="Basic residues" evidence="6">
    <location>
        <begin position="1020"/>
        <end position="1037"/>
    </location>
</feature>
<dbReference type="Gene3D" id="1.20.5.190">
    <property type="match status" value="5"/>
</dbReference>
<dbReference type="KEGG" id="spar:SPRG_12940"/>
<dbReference type="GO" id="GO:0005516">
    <property type="term" value="F:calmodulin binding"/>
    <property type="evidence" value="ECO:0007669"/>
    <property type="project" value="UniProtKB-KW"/>
</dbReference>
<evidence type="ECO:0000256" key="1">
    <source>
        <dbReference type="ARBA" id="ARBA00004496"/>
    </source>
</evidence>
<dbReference type="GO" id="GO:0005737">
    <property type="term" value="C:cytoplasm"/>
    <property type="evidence" value="ECO:0007669"/>
    <property type="project" value="UniProtKB-SubCell"/>
</dbReference>
<evidence type="ECO:0000256" key="4">
    <source>
        <dbReference type="ARBA" id="ARBA00022860"/>
    </source>
</evidence>
<keyword evidence="3" id="KW-0677">Repeat</keyword>
<dbReference type="GeneID" id="24134856"/>
<evidence type="ECO:0000256" key="3">
    <source>
        <dbReference type="ARBA" id="ARBA00022737"/>
    </source>
</evidence>
<dbReference type="VEuPathDB" id="FungiDB:SPRG_12940"/>
<dbReference type="Pfam" id="PF00612">
    <property type="entry name" value="IQ"/>
    <property type="match status" value="5"/>
</dbReference>
<dbReference type="InterPro" id="IPR051185">
    <property type="entry name" value="ASPM"/>
</dbReference>
<proteinExistence type="predicted"/>
<keyword evidence="5" id="KW-0175">Coiled coil</keyword>
<dbReference type="PROSITE" id="PS50096">
    <property type="entry name" value="IQ"/>
    <property type="match status" value="10"/>
</dbReference>
<dbReference type="PANTHER" id="PTHR22706:SF1">
    <property type="entry name" value="ASSEMBLY FACTOR FOR SPINDLE MICROTUBULES"/>
    <property type="match status" value="1"/>
</dbReference>
<evidence type="ECO:0000313" key="8">
    <source>
        <dbReference type="Proteomes" id="UP000030745"/>
    </source>
</evidence>
<dbReference type="RefSeq" id="XP_012208158.1">
    <property type="nucleotide sequence ID" value="XM_012352768.1"/>
</dbReference>
<keyword evidence="4" id="KW-0112">Calmodulin-binding</keyword>
<dbReference type="STRING" id="695850.A0A067BRP5"/>
<dbReference type="OMA" id="CYRARQE"/>
<feature type="region of interest" description="Disordered" evidence="6">
    <location>
        <begin position="1015"/>
        <end position="1050"/>
    </location>
</feature>
<dbReference type="GO" id="GO:0000922">
    <property type="term" value="C:spindle pole"/>
    <property type="evidence" value="ECO:0007669"/>
    <property type="project" value="TreeGrafter"/>
</dbReference>
<dbReference type="AlphaFoldDB" id="A0A067BRP5"/>
<reference evidence="7 8" key="1">
    <citation type="journal article" date="2013" name="PLoS Genet.">
        <title>Distinctive expansion of potential virulence genes in the genome of the oomycete fish pathogen Saprolegnia parasitica.</title>
        <authorList>
            <person name="Jiang R.H."/>
            <person name="de Bruijn I."/>
            <person name="Haas B.J."/>
            <person name="Belmonte R."/>
            <person name="Lobach L."/>
            <person name="Christie J."/>
            <person name="van den Ackerveken G."/>
            <person name="Bottin A."/>
            <person name="Bulone V."/>
            <person name="Diaz-Moreno S.M."/>
            <person name="Dumas B."/>
            <person name="Fan L."/>
            <person name="Gaulin E."/>
            <person name="Govers F."/>
            <person name="Grenville-Briggs L.J."/>
            <person name="Horner N.R."/>
            <person name="Levin J.Z."/>
            <person name="Mammella M."/>
            <person name="Meijer H.J."/>
            <person name="Morris P."/>
            <person name="Nusbaum C."/>
            <person name="Oome S."/>
            <person name="Phillips A.J."/>
            <person name="van Rooyen D."/>
            <person name="Rzeszutek E."/>
            <person name="Saraiva M."/>
            <person name="Secombes C.J."/>
            <person name="Seidl M.F."/>
            <person name="Snel B."/>
            <person name="Stassen J.H."/>
            <person name="Sykes S."/>
            <person name="Tripathy S."/>
            <person name="van den Berg H."/>
            <person name="Vega-Arreguin J.C."/>
            <person name="Wawra S."/>
            <person name="Young S.K."/>
            <person name="Zeng Q."/>
            <person name="Dieguez-Uribeondo J."/>
            <person name="Russ C."/>
            <person name="Tyler B.M."/>
            <person name="van West P."/>
        </authorList>
    </citation>
    <scope>NUCLEOTIDE SEQUENCE [LARGE SCALE GENOMIC DNA]</scope>
    <source>
        <strain evidence="7 8">CBS 223.65</strain>
    </source>
</reference>
<evidence type="ECO:0000256" key="2">
    <source>
        <dbReference type="ARBA" id="ARBA00022490"/>
    </source>
</evidence>
<evidence type="ECO:0000256" key="5">
    <source>
        <dbReference type="SAM" id="Coils"/>
    </source>
</evidence>
<comment type="subcellular location">
    <subcellularLocation>
        <location evidence="1">Cytoplasm</location>
    </subcellularLocation>
</comment>
<gene>
    <name evidence="7" type="ORF">SPRG_12940</name>
</gene>
<keyword evidence="2" id="KW-0963">Cytoplasm</keyword>
<dbReference type="Proteomes" id="UP000030745">
    <property type="component" value="Unassembled WGS sequence"/>
</dbReference>
<dbReference type="GO" id="GO:0051295">
    <property type="term" value="P:establishment of meiotic spindle localization"/>
    <property type="evidence" value="ECO:0007669"/>
    <property type="project" value="TreeGrafter"/>
</dbReference>
<keyword evidence="8" id="KW-1185">Reference proteome</keyword>
<organism evidence="7 8">
    <name type="scientific">Saprolegnia parasitica (strain CBS 223.65)</name>
    <dbReference type="NCBI Taxonomy" id="695850"/>
    <lineage>
        <taxon>Eukaryota</taxon>
        <taxon>Sar</taxon>
        <taxon>Stramenopiles</taxon>
        <taxon>Oomycota</taxon>
        <taxon>Saprolegniomycetes</taxon>
        <taxon>Saprolegniales</taxon>
        <taxon>Saprolegniaceae</taxon>
        <taxon>Saprolegnia</taxon>
    </lineage>
</organism>
<feature type="coiled-coil region" evidence="5">
    <location>
        <begin position="817"/>
        <end position="851"/>
    </location>
</feature>
<evidence type="ECO:0000313" key="7">
    <source>
        <dbReference type="EMBL" id="KDO21159.1"/>
    </source>
</evidence>
<name>A0A067BRP5_SAPPC</name>
<dbReference type="GO" id="GO:0007051">
    <property type="term" value="P:spindle organization"/>
    <property type="evidence" value="ECO:0007669"/>
    <property type="project" value="TreeGrafter"/>
</dbReference>
<dbReference type="EMBL" id="KK583294">
    <property type="protein sequence ID" value="KDO21159.1"/>
    <property type="molecule type" value="Genomic_DNA"/>
</dbReference>
<dbReference type="SMART" id="SM00015">
    <property type="entry name" value="IQ"/>
    <property type="match status" value="11"/>
</dbReference>
<sequence length="1050" mass="120241">MSHRSQRPTARTPHVSARDRVDALVGAATSDACDRPIEADLERRLRAAFSPHTLRIENLSLRQLQRRVLGPKRYWYQSIKLETVSQLSAKKWKVQIYYAPWRRSVAEWFDHPRSRYGKPSRPDQLAPTLVGTFEHEKAARAACAKAVKARDRLNPVSLSNDPSAPAPPHWNAVFGVTLVSDAFQRLPLLHRLELVYSALLDCDGCVPLHRCRKLSYIGDHVRRLPCFGTIAVELHVVCRTVAQHDAAAATLALTERLGLSHAHVQSAGVDPTAKTSLRDVAALVDDTQAPTRVPHFYHGLPQALKDLLAQEQAALYREHHALGKDADVHAVVHRYEKRMRALSLAAIKIQRLFRQQLHSRVLRRLLRRHRHAITLQRVYRGYRARVFTTELFLVSTFAATHIQAAYRSSVSRHATRVLRAHMVLGAVGLQRLFRGHRARKWVFWMRYHVANAIQIQRCVRGLFGRRRAKMFRHAQFKRHVQVPAASLLQRVYRGHVGRGLYRRAKAEHARRVIHTPAAIAIQRVFRGGRGRARFRQLELQRAMASTLQRAYRAYRNRVVWAGIFEQRRRNLLASRIGAAGRGFLARLVLRRERRKVHLKTVVGPSTRLIQRIFRGYMVRKRLEDFRDRHEAACVIQFAWRQAKRAHAERVAWEAKLLGLQHAAASTVQCLVRQFLARKHVTARRMAQRGRYGAAAVKVQAAWRSFQSRQQCQAMRDLLRIEVKARAMTTFKDELEMVQFDYVDASADLARLAKYKKKALQHIHDLKQMRLDWELRAPFVDKELASMTPEDVGRGWAEAFETEKVVIHFSRLLSAEEILSKRQQIREYDHEIEALQMELEDLERDRDEFLMDETLEIEGLRRLELSRALGLYDADTKTAVRRQRVRWKVRNVRRNVLLRKENARLRALLPPASPSASLSYATNVAHARASTDLLRATVAAAAADRSLALEASGSRNPQVLATYDAIVRATKAIVDETSLAMRLPKRDVREDLMCHTCGRMACICHLPLVAPSNQAELHVGGKPKKAPPVKLGRRRKGHHDASIPRMDPNAK</sequence>
<evidence type="ECO:0000256" key="6">
    <source>
        <dbReference type="SAM" id="MobiDB-lite"/>
    </source>
</evidence>
<protein>
    <submittedName>
        <fullName evidence="7">Uncharacterized protein</fullName>
    </submittedName>
</protein>